<sequence length="578" mass="63307">MLTTHFLEEPLREGHHVAVLVQQQLPDEADVALAECVIRHARGGHQRLLQCNGRHADLLLLPQLQGGHGLRWRVVPQQSHVGRAQEVVHARAVEVAVHQRLRLHRARRENAAQQKGAPLGGPPLDGACPRQLVQLEGPLAPVCVLRRRAVLLELALLRARHREERAPALVRQRLLPAVHAHVAVVVRLAARRARPAAAGAAVVEEQPAHVGRGDDALRERGAPPQEELRHVGIVEGARELHQLCRAALRYVDAVAVRVLHDRNHLFHVIRGKVVVNQAVHDAEVGPRGDVLSQVAEHLLHEGVALQHALVEIDAADAAHDPLHHDAVALHEVTPKSGPKEVLAVKVADSHGQEKDNAGVQHMVKHQPVLLAPIHELANVREPLGDESRRSSLRVKCVREPLADDGEPLRRKGPRQNKVHLAEAPQAIKPLVHRLGAGRDRRQGLHHRHAVRVAVEQVVAQVVPVRDALQQVANLRGVFGTLHELRDLPRGRQGHGVLQQLHELRVAASVARQLSVTIVRARCIARPELCCRRAAQRGAPPPPEGLRRNVAWRASPAAGSERARAKPRSGAKPACGGPR</sequence>
<comment type="caution">
    <text evidence="2">The sequence shown here is derived from an EMBL/GenBank/DDBJ whole genome shotgun (WGS) entry which is preliminary data.</text>
</comment>
<name>S9US96_9TRYP</name>
<evidence type="ECO:0000313" key="2">
    <source>
        <dbReference type="EMBL" id="EPY31644.1"/>
    </source>
</evidence>
<gene>
    <name evidence="2" type="ORF">STCU_03352</name>
</gene>
<dbReference type="AlphaFoldDB" id="S9US96"/>
<keyword evidence="3" id="KW-1185">Reference proteome</keyword>
<evidence type="ECO:0000313" key="3">
    <source>
        <dbReference type="Proteomes" id="UP000015354"/>
    </source>
</evidence>
<feature type="region of interest" description="Disordered" evidence="1">
    <location>
        <begin position="205"/>
        <end position="224"/>
    </location>
</feature>
<dbReference type="Proteomes" id="UP000015354">
    <property type="component" value="Unassembled WGS sequence"/>
</dbReference>
<organism evidence="2 3">
    <name type="scientific">Strigomonas culicis</name>
    <dbReference type="NCBI Taxonomy" id="28005"/>
    <lineage>
        <taxon>Eukaryota</taxon>
        <taxon>Discoba</taxon>
        <taxon>Euglenozoa</taxon>
        <taxon>Kinetoplastea</taxon>
        <taxon>Metakinetoplastina</taxon>
        <taxon>Trypanosomatida</taxon>
        <taxon>Trypanosomatidae</taxon>
        <taxon>Strigomonadinae</taxon>
        <taxon>Strigomonas</taxon>
    </lineage>
</organism>
<dbReference type="EMBL" id="ATMH01003352">
    <property type="protein sequence ID" value="EPY31644.1"/>
    <property type="molecule type" value="Genomic_DNA"/>
</dbReference>
<feature type="compositionally biased region" description="Basic and acidic residues" evidence="1">
    <location>
        <begin position="211"/>
        <end position="224"/>
    </location>
</feature>
<evidence type="ECO:0000256" key="1">
    <source>
        <dbReference type="SAM" id="MobiDB-lite"/>
    </source>
</evidence>
<proteinExistence type="predicted"/>
<reference evidence="2 3" key="1">
    <citation type="journal article" date="2013" name="PLoS ONE">
        <title>Predicting the Proteins of Angomonas deanei, Strigomonas culicis and Their Respective Endosymbionts Reveals New Aspects of the Trypanosomatidae Family.</title>
        <authorList>
            <person name="Motta M.C."/>
            <person name="Martins A.C."/>
            <person name="de Souza S.S."/>
            <person name="Catta-Preta C.M."/>
            <person name="Silva R."/>
            <person name="Klein C.C."/>
            <person name="de Almeida L.G."/>
            <person name="de Lima Cunha O."/>
            <person name="Ciapina L.P."/>
            <person name="Brocchi M."/>
            <person name="Colabardini A.C."/>
            <person name="de Araujo Lima B."/>
            <person name="Machado C.R."/>
            <person name="de Almeida Soares C.M."/>
            <person name="Probst C.M."/>
            <person name="de Menezes C.B."/>
            <person name="Thompson C.E."/>
            <person name="Bartholomeu D.C."/>
            <person name="Gradia D.F."/>
            <person name="Pavoni D.P."/>
            <person name="Grisard E.C."/>
            <person name="Fantinatti-Garboggini F."/>
            <person name="Marchini F.K."/>
            <person name="Rodrigues-Luiz G.F."/>
            <person name="Wagner G."/>
            <person name="Goldman G.H."/>
            <person name="Fietto J.L."/>
            <person name="Elias M.C."/>
            <person name="Goldman M.H."/>
            <person name="Sagot M.F."/>
            <person name="Pereira M."/>
            <person name="Stoco P.H."/>
            <person name="de Mendonca-Neto R.P."/>
            <person name="Teixeira S.M."/>
            <person name="Maciel T.E."/>
            <person name="de Oliveira Mendes T.A."/>
            <person name="Urmenyi T.P."/>
            <person name="de Souza W."/>
            <person name="Schenkman S."/>
            <person name="de Vasconcelos A.T."/>
        </authorList>
    </citation>
    <scope>NUCLEOTIDE SEQUENCE [LARGE SCALE GENOMIC DNA]</scope>
</reference>
<feature type="region of interest" description="Disordered" evidence="1">
    <location>
        <begin position="534"/>
        <end position="578"/>
    </location>
</feature>
<protein>
    <submittedName>
        <fullName evidence="2">Uncharacterized protein</fullName>
    </submittedName>
</protein>
<accession>S9US96</accession>